<keyword evidence="1" id="KW-0378">Hydrolase</keyword>
<keyword evidence="4" id="KW-1185">Reference proteome</keyword>
<dbReference type="InterPro" id="IPR007295">
    <property type="entry name" value="DUF402"/>
</dbReference>
<sequence length="157" mass="18057">MITVIKLDPLGTEKIRYDGDVIKQSDGEIVIQASWTMGERDLGYTRFEPGDRFIEYYYADRWFNIFDISHKDGQRKGWYCNIAEPAHIQEHTIKQVDLFLDVWVDVSGTPLLLDEDEFNAATMLTSSQHQGALHGLQALLHMIENRQEVFSSLAAYS</sequence>
<dbReference type="SUPFAM" id="SSF159234">
    <property type="entry name" value="FomD-like"/>
    <property type="match status" value="1"/>
</dbReference>
<dbReference type="Gene3D" id="2.40.380.10">
    <property type="entry name" value="FomD-like"/>
    <property type="match status" value="1"/>
</dbReference>
<dbReference type="Proteomes" id="UP000287224">
    <property type="component" value="Unassembled WGS sequence"/>
</dbReference>
<evidence type="ECO:0000256" key="1">
    <source>
        <dbReference type="ARBA" id="ARBA00022801"/>
    </source>
</evidence>
<protein>
    <recommendedName>
        <fullName evidence="2">DUF402 domain-containing protein</fullName>
    </recommendedName>
</protein>
<dbReference type="PANTHER" id="PTHR39159:SF1">
    <property type="entry name" value="UPF0374 PROTEIN YGAC"/>
    <property type="match status" value="1"/>
</dbReference>
<reference evidence="4" key="1">
    <citation type="submission" date="2018-12" db="EMBL/GenBank/DDBJ databases">
        <title>Tengunoibacter tsumagoiensis gen. nov., sp. nov., Dictyobacter kobayashii sp. nov., D. alpinus sp. nov., and D. joshuensis sp. nov. and description of Dictyobacteraceae fam. nov. within the order Ktedonobacterales isolated from Tengu-no-mugimeshi.</title>
        <authorList>
            <person name="Wang C.M."/>
            <person name="Zheng Y."/>
            <person name="Sakai Y."/>
            <person name="Toyoda A."/>
            <person name="Minakuchi Y."/>
            <person name="Abe K."/>
            <person name="Yokota A."/>
            <person name="Yabe S."/>
        </authorList>
    </citation>
    <scope>NUCLEOTIDE SEQUENCE [LARGE SCALE GENOMIC DNA]</scope>
    <source>
        <strain evidence="4">S-27</strain>
    </source>
</reference>
<accession>A0A401ZAB4</accession>
<dbReference type="Pfam" id="PF04167">
    <property type="entry name" value="DUF402"/>
    <property type="match status" value="1"/>
</dbReference>
<gene>
    <name evidence="3" type="ORF">KDAU_11430</name>
</gene>
<evidence type="ECO:0000259" key="2">
    <source>
        <dbReference type="Pfam" id="PF04167"/>
    </source>
</evidence>
<dbReference type="GO" id="GO:0016787">
    <property type="term" value="F:hydrolase activity"/>
    <property type="evidence" value="ECO:0007669"/>
    <property type="project" value="UniProtKB-KW"/>
</dbReference>
<dbReference type="InterPro" id="IPR050212">
    <property type="entry name" value="Ntdp-like"/>
</dbReference>
<dbReference type="AlphaFoldDB" id="A0A401ZAB4"/>
<dbReference type="InterPro" id="IPR035930">
    <property type="entry name" value="FomD-like_sf"/>
</dbReference>
<dbReference type="EMBL" id="BIFQ01000001">
    <property type="protein sequence ID" value="GCE03814.1"/>
    <property type="molecule type" value="Genomic_DNA"/>
</dbReference>
<feature type="domain" description="DUF402" evidence="2">
    <location>
        <begin position="18"/>
        <end position="147"/>
    </location>
</feature>
<proteinExistence type="predicted"/>
<dbReference type="PANTHER" id="PTHR39159">
    <property type="match status" value="1"/>
</dbReference>
<evidence type="ECO:0000313" key="4">
    <source>
        <dbReference type="Proteomes" id="UP000287224"/>
    </source>
</evidence>
<comment type="caution">
    <text evidence="3">The sequence shown here is derived from an EMBL/GenBank/DDBJ whole genome shotgun (WGS) entry which is preliminary data.</text>
</comment>
<name>A0A401ZAB4_9CHLR</name>
<organism evidence="3 4">
    <name type="scientific">Dictyobacter aurantiacus</name>
    <dbReference type="NCBI Taxonomy" id="1936993"/>
    <lineage>
        <taxon>Bacteria</taxon>
        <taxon>Bacillati</taxon>
        <taxon>Chloroflexota</taxon>
        <taxon>Ktedonobacteria</taxon>
        <taxon>Ktedonobacterales</taxon>
        <taxon>Dictyobacteraceae</taxon>
        <taxon>Dictyobacter</taxon>
    </lineage>
</organism>
<evidence type="ECO:0000313" key="3">
    <source>
        <dbReference type="EMBL" id="GCE03814.1"/>
    </source>
</evidence>